<reference evidence="3 4" key="1">
    <citation type="submission" date="2019-03" db="EMBL/GenBank/DDBJ databases">
        <title>Genomic Encyclopedia of Type Strains, Phase IV (KMG-IV): sequencing the most valuable type-strain genomes for metagenomic binning, comparative biology and taxonomic classification.</title>
        <authorList>
            <person name="Goeker M."/>
        </authorList>
    </citation>
    <scope>NUCLEOTIDE SEQUENCE [LARGE SCALE GENOMIC DNA]</scope>
    <source>
        <strain evidence="3 4">DSM 100309</strain>
    </source>
</reference>
<feature type="transmembrane region" description="Helical" evidence="2">
    <location>
        <begin position="35"/>
        <end position="53"/>
    </location>
</feature>
<evidence type="ECO:0000313" key="3">
    <source>
        <dbReference type="EMBL" id="TCV87489.1"/>
    </source>
</evidence>
<dbReference type="OrthoDB" id="8559866at2"/>
<dbReference type="EMBL" id="SMCO01000005">
    <property type="protein sequence ID" value="TCV87489.1"/>
    <property type="molecule type" value="Genomic_DNA"/>
</dbReference>
<keyword evidence="2" id="KW-0472">Membrane</keyword>
<feature type="compositionally biased region" description="Polar residues" evidence="1">
    <location>
        <begin position="82"/>
        <end position="103"/>
    </location>
</feature>
<dbReference type="RefSeq" id="WP_124945535.1">
    <property type="nucleotide sequence ID" value="NZ_BHVT01000017.1"/>
</dbReference>
<comment type="caution">
    <text evidence="3">The sequence shown here is derived from an EMBL/GenBank/DDBJ whole genome shotgun (WGS) entry which is preliminary data.</text>
</comment>
<keyword evidence="4" id="KW-1185">Reference proteome</keyword>
<sequence length="298" mass="33405">MSGNTESRLHHAPEVWLSNMPVLDDYLVIRINRKLLIAMAASLLLHLMFYLFFHFQKPIDINSINAGSNVLTVQLNPIVSSKKTTTQPDTPPASHSTQVQAQRHQTKPLVSAKPAKRIPPTLTVKPDIVANPIKPVAPPSNKTAEEEPTDMASFVKAARARRQLAELGNGDTAQPSEEDIRNANISRNLQQQGGGGIFQIMRVGTRSAVFSFRGWDSNYNNGRREEIEVQADANTDVEHAIIRKMITIIRQRHKGNFNWESQRLNRVITLSALVEDNAGLEDFMLREFFRAGLRPSDQ</sequence>
<evidence type="ECO:0000313" key="4">
    <source>
        <dbReference type="Proteomes" id="UP000295367"/>
    </source>
</evidence>
<gene>
    <name evidence="3" type="ORF">EDC63_105158</name>
</gene>
<dbReference type="Proteomes" id="UP000295367">
    <property type="component" value="Unassembled WGS sequence"/>
</dbReference>
<organism evidence="3 4">
    <name type="scientific">Sulfurirhabdus autotrophica</name>
    <dbReference type="NCBI Taxonomy" id="1706046"/>
    <lineage>
        <taxon>Bacteria</taxon>
        <taxon>Pseudomonadati</taxon>
        <taxon>Pseudomonadota</taxon>
        <taxon>Betaproteobacteria</taxon>
        <taxon>Nitrosomonadales</taxon>
        <taxon>Sulfuricellaceae</taxon>
        <taxon>Sulfurirhabdus</taxon>
    </lineage>
</organism>
<name>A0A4V2W2C5_9PROT</name>
<protein>
    <submittedName>
        <fullName evidence="3">Uncharacterized protein</fullName>
    </submittedName>
</protein>
<keyword evidence="2" id="KW-1133">Transmembrane helix</keyword>
<proteinExistence type="predicted"/>
<accession>A0A4V2W2C5</accession>
<feature type="region of interest" description="Disordered" evidence="1">
    <location>
        <begin position="82"/>
        <end position="111"/>
    </location>
</feature>
<evidence type="ECO:0000256" key="1">
    <source>
        <dbReference type="SAM" id="MobiDB-lite"/>
    </source>
</evidence>
<keyword evidence="2" id="KW-0812">Transmembrane</keyword>
<dbReference type="AlphaFoldDB" id="A0A4V2W2C5"/>
<evidence type="ECO:0000256" key="2">
    <source>
        <dbReference type="SAM" id="Phobius"/>
    </source>
</evidence>